<evidence type="ECO:0000256" key="2">
    <source>
        <dbReference type="PROSITE-ProRule" id="PRU00285"/>
    </source>
</evidence>
<reference evidence="5" key="1">
    <citation type="submission" date="2019-10" db="EMBL/GenBank/DDBJ databases">
        <authorList>
            <person name="Zhang R."/>
            <person name="Pan Y."/>
            <person name="Wang J."/>
            <person name="Ma R."/>
            <person name="Yu S."/>
        </authorList>
    </citation>
    <scope>NUCLEOTIDE SEQUENCE</scope>
    <source>
        <strain evidence="5">LA-IB0</strain>
        <tissue evidence="5">Leaf</tissue>
    </source>
</reference>
<dbReference type="PANTHER" id="PTHR11527">
    <property type="entry name" value="HEAT-SHOCK PROTEIN 20 FAMILY MEMBER"/>
    <property type="match status" value="1"/>
</dbReference>
<name>A0AAV6XYM1_9LAMI</name>
<dbReference type="AlphaFoldDB" id="A0AAV6XYM1"/>
<dbReference type="SUPFAM" id="SSF49764">
    <property type="entry name" value="HSP20-like chaperones"/>
    <property type="match status" value="1"/>
</dbReference>
<comment type="caution">
    <text evidence="5">The sequence shown here is derived from an EMBL/GenBank/DDBJ whole genome shotgun (WGS) entry which is preliminary data.</text>
</comment>
<dbReference type="InterPro" id="IPR008978">
    <property type="entry name" value="HSP20-like_chaperone"/>
</dbReference>
<gene>
    <name evidence="5" type="ORF">BUALT_Bualt03G0075200</name>
</gene>
<proteinExistence type="inferred from homology"/>
<dbReference type="Gene3D" id="2.60.40.790">
    <property type="match status" value="1"/>
</dbReference>
<dbReference type="Proteomes" id="UP000826271">
    <property type="component" value="Unassembled WGS sequence"/>
</dbReference>
<keyword evidence="6" id="KW-1185">Reference proteome</keyword>
<organism evidence="5 6">
    <name type="scientific">Buddleja alternifolia</name>
    <dbReference type="NCBI Taxonomy" id="168488"/>
    <lineage>
        <taxon>Eukaryota</taxon>
        <taxon>Viridiplantae</taxon>
        <taxon>Streptophyta</taxon>
        <taxon>Embryophyta</taxon>
        <taxon>Tracheophyta</taxon>
        <taxon>Spermatophyta</taxon>
        <taxon>Magnoliopsida</taxon>
        <taxon>eudicotyledons</taxon>
        <taxon>Gunneridae</taxon>
        <taxon>Pentapetalae</taxon>
        <taxon>asterids</taxon>
        <taxon>lamiids</taxon>
        <taxon>Lamiales</taxon>
        <taxon>Scrophulariaceae</taxon>
        <taxon>Buddlejeae</taxon>
        <taxon>Buddleja</taxon>
    </lineage>
</organism>
<keyword evidence="1" id="KW-0346">Stress response</keyword>
<evidence type="ECO:0000313" key="6">
    <source>
        <dbReference type="Proteomes" id="UP000826271"/>
    </source>
</evidence>
<evidence type="ECO:0000256" key="1">
    <source>
        <dbReference type="ARBA" id="ARBA00023016"/>
    </source>
</evidence>
<feature type="domain" description="SHSP" evidence="4">
    <location>
        <begin position="17"/>
        <end position="123"/>
    </location>
</feature>
<dbReference type="PROSITE" id="PS01031">
    <property type="entry name" value="SHSP"/>
    <property type="match status" value="1"/>
</dbReference>
<protein>
    <recommendedName>
        <fullName evidence="4">SHSP domain-containing protein</fullName>
    </recommendedName>
</protein>
<comment type="similarity">
    <text evidence="2 3">Belongs to the small heat shock protein (HSP20) family.</text>
</comment>
<dbReference type="InterPro" id="IPR002068">
    <property type="entry name" value="A-crystallin/Hsp20_dom"/>
</dbReference>
<evidence type="ECO:0000256" key="3">
    <source>
        <dbReference type="RuleBase" id="RU003616"/>
    </source>
</evidence>
<evidence type="ECO:0000259" key="4">
    <source>
        <dbReference type="PROSITE" id="PS01031"/>
    </source>
</evidence>
<dbReference type="Pfam" id="PF00011">
    <property type="entry name" value="HSP20"/>
    <property type="match status" value="1"/>
</dbReference>
<sequence length="133" mass="15115">MEVSSRNYFFPSAHLFPYRFVPENSANWIETPESHIYSTHIPGVRKEEIILEVEDSRYLIIRTEVAGDSTAEHCVSFNRKLRLPRQANIDGISAAYVDGVFTVTVPRTFAKSRGFFIDPADRPEKPTLLARAA</sequence>
<accession>A0AAV6XYM1</accession>
<evidence type="ECO:0000313" key="5">
    <source>
        <dbReference type="EMBL" id="KAG8385726.1"/>
    </source>
</evidence>
<dbReference type="InterPro" id="IPR031107">
    <property type="entry name" value="Small_HSP"/>
</dbReference>
<dbReference type="EMBL" id="WHWC01000003">
    <property type="protein sequence ID" value="KAG8385726.1"/>
    <property type="molecule type" value="Genomic_DNA"/>
</dbReference>